<dbReference type="InterPro" id="IPR027417">
    <property type="entry name" value="P-loop_NTPase"/>
</dbReference>
<feature type="repeat" description="ANK" evidence="3">
    <location>
        <begin position="1089"/>
        <end position="1121"/>
    </location>
</feature>
<dbReference type="AlphaFoldDB" id="A0A8H5TCI0"/>
<dbReference type="PANTHER" id="PTHR24126">
    <property type="entry name" value="ANKYRIN REPEAT, PH AND SEC7 DOMAIN CONTAINING PROTEIN SECG-RELATED"/>
    <property type="match status" value="1"/>
</dbReference>
<dbReference type="SUPFAM" id="SSF48403">
    <property type="entry name" value="Ankyrin repeat"/>
    <property type="match status" value="2"/>
</dbReference>
<keyword evidence="4" id="KW-0175">Coiled coil</keyword>
<dbReference type="EMBL" id="JAAGWQ010000103">
    <property type="protein sequence ID" value="KAF5667078.1"/>
    <property type="molecule type" value="Genomic_DNA"/>
</dbReference>
<keyword evidence="8" id="KW-1185">Reference proteome</keyword>
<dbReference type="Proteomes" id="UP000567885">
    <property type="component" value="Unassembled WGS sequence"/>
</dbReference>
<feature type="domain" description="Nephrocystin 3-like N-terminal" evidence="6">
    <location>
        <begin position="247"/>
        <end position="415"/>
    </location>
</feature>
<dbReference type="InterPro" id="IPR056884">
    <property type="entry name" value="NPHP3-like_N"/>
</dbReference>
<feature type="repeat" description="ANK" evidence="3">
    <location>
        <begin position="784"/>
        <end position="817"/>
    </location>
</feature>
<dbReference type="Pfam" id="PF12796">
    <property type="entry name" value="Ank_2"/>
    <property type="match status" value="4"/>
</dbReference>
<evidence type="ECO:0000313" key="8">
    <source>
        <dbReference type="Proteomes" id="UP000567885"/>
    </source>
</evidence>
<evidence type="ECO:0000256" key="2">
    <source>
        <dbReference type="ARBA" id="ARBA00023043"/>
    </source>
</evidence>
<dbReference type="PROSITE" id="PS50088">
    <property type="entry name" value="ANK_REPEAT"/>
    <property type="match status" value="8"/>
</dbReference>
<keyword evidence="2 3" id="KW-0040">ANK repeat</keyword>
<organism evidence="7 8">
    <name type="scientific">Fusarium heterosporum</name>
    <dbReference type="NCBI Taxonomy" id="42747"/>
    <lineage>
        <taxon>Eukaryota</taxon>
        <taxon>Fungi</taxon>
        <taxon>Dikarya</taxon>
        <taxon>Ascomycota</taxon>
        <taxon>Pezizomycotina</taxon>
        <taxon>Sordariomycetes</taxon>
        <taxon>Hypocreomycetidae</taxon>
        <taxon>Hypocreales</taxon>
        <taxon>Nectriaceae</taxon>
        <taxon>Fusarium</taxon>
        <taxon>Fusarium heterosporum species complex</taxon>
    </lineage>
</organism>
<evidence type="ECO:0000313" key="7">
    <source>
        <dbReference type="EMBL" id="KAF5667078.1"/>
    </source>
</evidence>
<dbReference type="Gene3D" id="1.25.40.20">
    <property type="entry name" value="Ankyrin repeat-containing domain"/>
    <property type="match status" value="2"/>
</dbReference>
<evidence type="ECO:0000256" key="3">
    <source>
        <dbReference type="PROSITE-ProRule" id="PRU00023"/>
    </source>
</evidence>
<evidence type="ECO:0000259" key="6">
    <source>
        <dbReference type="Pfam" id="PF24883"/>
    </source>
</evidence>
<dbReference type="Pfam" id="PF17107">
    <property type="entry name" value="SesA"/>
    <property type="match status" value="1"/>
</dbReference>
<feature type="repeat" description="ANK" evidence="3">
    <location>
        <begin position="989"/>
        <end position="1021"/>
    </location>
</feature>
<dbReference type="Gene3D" id="3.40.50.300">
    <property type="entry name" value="P-loop containing nucleotide triphosphate hydrolases"/>
    <property type="match status" value="1"/>
</dbReference>
<dbReference type="InterPro" id="IPR002110">
    <property type="entry name" value="Ankyrin_rpt"/>
</dbReference>
<gene>
    <name evidence="7" type="ORF">FHETE_5781</name>
</gene>
<feature type="repeat" description="ANK" evidence="3">
    <location>
        <begin position="818"/>
        <end position="850"/>
    </location>
</feature>
<dbReference type="InterPro" id="IPR031352">
    <property type="entry name" value="SesA"/>
</dbReference>
<name>A0A8H5TCI0_FUSHE</name>
<feature type="repeat" description="ANK" evidence="3">
    <location>
        <begin position="1056"/>
        <end position="1088"/>
    </location>
</feature>
<accession>A0A8H5TCI0</accession>
<dbReference type="InterPro" id="IPR036770">
    <property type="entry name" value="Ankyrin_rpt-contain_sf"/>
</dbReference>
<feature type="coiled-coil region" evidence="4">
    <location>
        <begin position="498"/>
        <end position="533"/>
    </location>
</feature>
<dbReference type="PANTHER" id="PTHR24126:SF14">
    <property type="entry name" value="ANK_REP_REGION DOMAIN-CONTAINING PROTEIN"/>
    <property type="match status" value="1"/>
</dbReference>
<protein>
    <submittedName>
        <fullName evidence="7">Nacht ankyrin domain-containing protein</fullName>
    </submittedName>
</protein>
<feature type="repeat" description="ANK" evidence="3">
    <location>
        <begin position="950"/>
        <end position="987"/>
    </location>
</feature>
<proteinExistence type="predicted"/>
<dbReference type="OrthoDB" id="195446at2759"/>
<keyword evidence="1" id="KW-0677">Repeat</keyword>
<evidence type="ECO:0000256" key="4">
    <source>
        <dbReference type="SAM" id="Coils"/>
    </source>
</evidence>
<comment type="caution">
    <text evidence="7">The sequence shown here is derived from an EMBL/GenBank/DDBJ whole genome shotgun (WGS) entry which is preliminary data.</text>
</comment>
<sequence>MRPGMNGQIADHLSCKACSKIRDIKGLPKAFEEVAQNLPLVKETLEIAQRQLQQNNPTDNERRVVEPIIKSCQEKIEALNLIFTKIEKKKEQDADGKDWSTLLKFYHNVVVPMGKAHRVETLMSDMMNKLRVLAIHQTFKAAARPQVEKLEEAIEELSQVEPSLPDSEFETSGSNINQTINDRGNGFLCTGGRMENNLGNMFKADRDMNLDSDVSAMIPEWLESISTPLRFDEKLHELLQIAHKTPGSGDWFLKSSVLNDWINGELQKLWSYGIAGAGKSVITSIIIDHLQNLRNRFYGDQNVACIYIYFDYREQKSQTLTNILSSLLVQVLRSPHAVSAEVQEKYDNCRRKGSFPTEDAYLNMILSQTKRLRRVYMVVDALDECCNDTQANTLYKFLQVCHKLPRKFHILFTSRPGLNSQLAEPDCEVEIVAQPADIKAYLHNFIEGRPSMRALIEEGQRHNTLFREYTLNSIVNGSQGMFLLAHLHISNLASTHTLEEFESTLTKLSDDLAEVYQAALDRIELEAEKQRNTAVMLLAWIAFAKRPLAIAEATQALYIQNATLDLDIAGSVIPKASTTIETEWALTSVCAGMVVGVVENNTTYLHFAHSSAEQHLKDGLLARSQDTYSLMTEVCLRCLIDTPVKPLRRLSSAQITRDQFRNDYPFFHYAANYWGKHLTDRNKGSVYKLAWEFLSDKERLGYAVLVMDDVKVSKQERVAGLHMAAYFGLSNLVKKAVGFQKHLDINSRTNRDETPLHWAIIHGRQDFVEFLISQQADVNLSNADNRTPLHLAIIKDDSRSMSLLLSTGNVDLELKDSRGFTPLIVAVTKGRANTVETLLSLGANPDSEDNDDWTALRWAAQLGYKMIIKLLIRHDASVSSPTKDGWTLLRWAASEGRADIITLLSGMKIDLDAADKDGVTALRWAVNYNCAMATWVLLQAKADVNKPDRNGMTALHAAVKIFQQPNSGNDVLWLLLANGAHVNAQTRGSRLTPLHVAAFGGSESVIWLLLSRGADPSKLDASDRTALHCAVASEHIQATQLLLWRTSGLINAVDHEKRTVLHYAASQGNIAMIEMLVNWGAEINARDRSGQTPLHIAVLQSHEDLAIYLVNKGADLEIPCRKNRVNVSLDELVLSMESMAVMDAISQVRGTTAGV</sequence>
<evidence type="ECO:0000256" key="1">
    <source>
        <dbReference type="ARBA" id="ARBA00022737"/>
    </source>
</evidence>
<dbReference type="Pfam" id="PF24883">
    <property type="entry name" value="NPHP3_N"/>
    <property type="match status" value="1"/>
</dbReference>
<dbReference type="SUPFAM" id="SSF52540">
    <property type="entry name" value="P-loop containing nucleoside triphosphate hydrolases"/>
    <property type="match status" value="1"/>
</dbReference>
<feature type="repeat" description="ANK" evidence="3">
    <location>
        <begin position="751"/>
        <end position="783"/>
    </location>
</feature>
<evidence type="ECO:0000259" key="5">
    <source>
        <dbReference type="Pfam" id="PF17107"/>
    </source>
</evidence>
<feature type="domain" description="NACHT-NTPase and P-loop NTPases N-terminal" evidence="5">
    <location>
        <begin position="14"/>
        <end position="133"/>
    </location>
</feature>
<dbReference type="SMART" id="SM00248">
    <property type="entry name" value="ANK"/>
    <property type="match status" value="12"/>
</dbReference>
<feature type="repeat" description="ANK" evidence="3">
    <location>
        <begin position="884"/>
        <end position="916"/>
    </location>
</feature>
<reference evidence="7 8" key="1">
    <citation type="submission" date="2020-05" db="EMBL/GenBank/DDBJ databases">
        <title>Identification and distribution of gene clusters putatively required for synthesis of sphingolipid metabolism inhibitors in phylogenetically diverse species of the filamentous fungus Fusarium.</title>
        <authorList>
            <person name="Kim H.-S."/>
            <person name="Busman M."/>
            <person name="Brown D.W."/>
            <person name="Divon H."/>
            <person name="Uhlig S."/>
            <person name="Proctor R.H."/>
        </authorList>
    </citation>
    <scope>NUCLEOTIDE SEQUENCE [LARGE SCALE GENOMIC DNA]</scope>
    <source>
        <strain evidence="7 8">NRRL 20693</strain>
    </source>
</reference>
<dbReference type="PROSITE" id="PS50297">
    <property type="entry name" value="ANK_REP_REGION"/>
    <property type="match status" value="6"/>
</dbReference>